<dbReference type="PROSITE" id="PS50920">
    <property type="entry name" value="SOLCAR"/>
    <property type="match status" value="3"/>
</dbReference>
<reference evidence="13" key="1">
    <citation type="journal article" date="2015" name="Genome Announc.">
        <title>Draft genome sequence of the fungus Penicillium brasilianum MG11.</title>
        <authorList>
            <person name="Horn F."/>
            <person name="Linde J."/>
            <person name="Mattern D.J."/>
            <person name="Walther G."/>
            <person name="Guthke R."/>
            <person name="Brakhage A.A."/>
            <person name="Valiante V."/>
        </authorList>
    </citation>
    <scope>NUCLEOTIDE SEQUENCE [LARGE SCALE GENOMIC DNA]</scope>
    <source>
        <strain evidence="13">MG11</strain>
    </source>
</reference>
<dbReference type="Proteomes" id="UP000042958">
    <property type="component" value="Unassembled WGS sequence"/>
</dbReference>
<dbReference type="InterPro" id="IPR023395">
    <property type="entry name" value="MCP_dom_sf"/>
</dbReference>
<dbReference type="PANTHER" id="PTHR45788">
    <property type="entry name" value="SUCCINATE/FUMARATE MITOCHONDRIAL TRANSPORTER-RELATED"/>
    <property type="match status" value="1"/>
</dbReference>
<dbReference type="GO" id="GO:0005743">
    <property type="term" value="C:mitochondrial inner membrane"/>
    <property type="evidence" value="ECO:0007669"/>
    <property type="project" value="UniProtKB-SubCell"/>
</dbReference>
<evidence type="ECO:0000256" key="11">
    <source>
        <dbReference type="RuleBase" id="RU000488"/>
    </source>
</evidence>
<gene>
    <name evidence="12" type="ORF">PMG11_02653</name>
</gene>
<keyword evidence="6" id="KW-0999">Mitochondrion inner membrane</keyword>
<evidence type="ECO:0000256" key="6">
    <source>
        <dbReference type="ARBA" id="ARBA00022792"/>
    </source>
</evidence>
<evidence type="ECO:0000256" key="5">
    <source>
        <dbReference type="ARBA" id="ARBA00022737"/>
    </source>
</evidence>
<dbReference type="EMBL" id="CDHK01000002">
    <property type="protein sequence ID" value="CEJ56447.1"/>
    <property type="molecule type" value="Genomic_DNA"/>
</dbReference>
<evidence type="ECO:0000256" key="4">
    <source>
        <dbReference type="ARBA" id="ARBA00022692"/>
    </source>
</evidence>
<dbReference type="PRINTS" id="PR00926">
    <property type="entry name" value="MITOCARRIER"/>
</dbReference>
<dbReference type="PANTHER" id="PTHR45788:SF3">
    <property type="entry name" value="TRICARBOXYLATE TRANSPORT PROTEIN"/>
    <property type="match status" value="1"/>
</dbReference>
<sequence length="317" mass="33805">MIPINKNKISRFTVLVMATQISVQPSARKIGPRKHVTPQWVSLVSGGVAGGVEAAITYPFEYSKTRVQLVQHGSVARTNPVRLILDVARQEGVRSLYTGCTTLIVGTAGKAAVRFVSYDTIRNSLSDEQGRLSAGGGILAGMAAGAVESVLAVTPTERIKTALIDDAKTNRQFKSGMHAARVLVQRHGLSELYRGLVSTTIKQSATSAVRMGTYNILKEATKKQGVTSNVFTSFGTGAVAGIVTVYATQPFDTIKTRAQSVQGAGISEAVKSVMRDYGVRGFWKGSSMRLGRLFLSGGIVFSVYEQVSALLAPATFN</sequence>
<protein>
    <submittedName>
        <fullName evidence="12">Putative Function: CTP1 of S. cerevisiae is a mitochondrial citrate transport protein (Precursor)</fullName>
    </submittedName>
</protein>
<dbReference type="GO" id="GO:0071913">
    <property type="term" value="F:citrate secondary active transmembrane transporter activity"/>
    <property type="evidence" value="ECO:0007669"/>
    <property type="project" value="TreeGrafter"/>
</dbReference>
<dbReference type="Gene3D" id="1.50.40.10">
    <property type="entry name" value="Mitochondrial carrier domain"/>
    <property type="match status" value="1"/>
</dbReference>
<feature type="repeat" description="Solcar" evidence="10">
    <location>
        <begin position="37"/>
        <end position="124"/>
    </location>
</feature>
<feature type="repeat" description="Solcar" evidence="10">
    <location>
        <begin position="228"/>
        <end position="310"/>
    </location>
</feature>
<dbReference type="InterPro" id="IPR049563">
    <property type="entry name" value="TXTP-like"/>
</dbReference>
<keyword evidence="7" id="KW-1133">Transmembrane helix</keyword>
<keyword evidence="9 10" id="KW-0472">Membrane</keyword>
<proteinExistence type="inferred from homology"/>
<dbReference type="Pfam" id="PF00153">
    <property type="entry name" value="Mito_carr"/>
    <property type="match status" value="3"/>
</dbReference>
<dbReference type="SUPFAM" id="SSF103506">
    <property type="entry name" value="Mitochondrial carrier"/>
    <property type="match status" value="1"/>
</dbReference>
<keyword evidence="8" id="KW-0496">Mitochondrion</keyword>
<dbReference type="OrthoDB" id="44467at2759"/>
<evidence type="ECO:0000313" key="12">
    <source>
        <dbReference type="EMBL" id="CEJ56447.1"/>
    </source>
</evidence>
<dbReference type="GO" id="GO:0006843">
    <property type="term" value="P:mitochondrial citrate transmembrane transport"/>
    <property type="evidence" value="ECO:0007669"/>
    <property type="project" value="TreeGrafter"/>
</dbReference>
<comment type="subcellular location">
    <subcellularLocation>
        <location evidence="1">Mitochondrion inner membrane</location>
        <topology evidence="1">Multi-pass membrane protein</topology>
    </subcellularLocation>
</comment>
<dbReference type="InterPro" id="IPR018108">
    <property type="entry name" value="MCP_transmembrane"/>
</dbReference>
<accession>A0A0F7TND2</accession>
<dbReference type="STRING" id="104259.A0A0F7TND2"/>
<evidence type="ECO:0000256" key="8">
    <source>
        <dbReference type="ARBA" id="ARBA00023128"/>
    </source>
</evidence>
<evidence type="ECO:0000256" key="2">
    <source>
        <dbReference type="ARBA" id="ARBA00006375"/>
    </source>
</evidence>
<keyword evidence="4 10" id="KW-0812">Transmembrane</keyword>
<comment type="similarity">
    <text evidence="2 11">Belongs to the mitochondrial carrier (TC 2.A.29) family.</text>
</comment>
<evidence type="ECO:0000256" key="1">
    <source>
        <dbReference type="ARBA" id="ARBA00004448"/>
    </source>
</evidence>
<evidence type="ECO:0000256" key="10">
    <source>
        <dbReference type="PROSITE-ProRule" id="PRU00282"/>
    </source>
</evidence>
<dbReference type="InterPro" id="IPR002067">
    <property type="entry name" value="MCP"/>
</dbReference>
<evidence type="ECO:0000256" key="7">
    <source>
        <dbReference type="ARBA" id="ARBA00022989"/>
    </source>
</evidence>
<evidence type="ECO:0000256" key="3">
    <source>
        <dbReference type="ARBA" id="ARBA00022448"/>
    </source>
</evidence>
<evidence type="ECO:0000256" key="9">
    <source>
        <dbReference type="ARBA" id="ARBA00023136"/>
    </source>
</evidence>
<keyword evidence="5" id="KW-0677">Repeat</keyword>
<keyword evidence="13" id="KW-1185">Reference proteome</keyword>
<name>A0A0F7TND2_PENBI</name>
<keyword evidence="3 11" id="KW-0813">Transport</keyword>
<dbReference type="AlphaFoldDB" id="A0A0F7TND2"/>
<organism evidence="12 13">
    <name type="scientific">Penicillium brasilianum</name>
    <dbReference type="NCBI Taxonomy" id="104259"/>
    <lineage>
        <taxon>Eukaryota</taxon>
        <taxon>Fungi</taxon>
        <taxon>Dikarya</taxon>
        <taxon>Ascomycota</taxon>
        <taxon>Pezizomycotina</taxon>
        <taxon>Eurotiomycetes</taxon>
        <taxon>Eurotiomycetidae</taxon>
        <taxon>Eurotiales</taxon>
        <taxon>Aspergillaceae</taxon>
        <taxon>Penicillium</taxon>
    </lineage>
</organism>
<evidence type="ECO:0000313" key="13">
    <source>
        <dbReference type="Proteomes" id="UP000042958"/>
    </source>
</evidence>
<feature type="repeat" description="Solcar" evidence="10">
    <location>
        <begin position="132"/>
        <end position="220"/>
    </location>
</feature>